<dbReference type="AlphaFoldDB" id="A0A9D4T234"/>
<name>A0A9D4T234_RHISA</name>
<keyword evidence="2" id="KW-1185">Reference proteome</keyword>
<sequence length="78" mass="8520">MNFKGILDVNPTKARKQAAKFCDEVGLPVLAKSVKAARNLCLDVVFSVKNHKDGTHSEPSSLNVELGNGTWLLTRSRP</sequence>
<organism evidence="1 2">
    <name type="scientific">Rhipicephalus sanguineus</name>
    <name type="common">Brown dog tick</name>
    <name type="synonym">Ixodes sanguineus</name>
    <dbReference type="NCBI Taxonomy" id="34632"/>
    <lineage>
        <taxon>Eukaryota</taxon>
        <taxon>Metazoa</taxon>
        <taxon>Ecdysozoa</taxon>
        <taxon>Arthropoda</taxon>
        <taxon>Chelicerata</taxon>
        <taxon>Arachnida</taxon>
        <taxon>Acari</taxon>
        <taxon>Parasitiformes</taxon>
        <taxon>Ixodida</taxon>
        <taxon>Ixodoidea</taxon>
        <taxon>Ixodidae</taxon>
        <taxon>Rhipicephalinae</taxon>
        <taxon>Rhipicephalus</taxon>
        <taxon>Rhipicephalus</taxon>
    </lineage>
</organism>
<gene>
    <name evidence="1" type="ORF">HPB52_022715</name>
</gene>
<reference evidence="1" key="2">
    <citation type="submission" date="2021-09" db="EMBL/GenBank/DDBJ databases">
        <authorList>
            <person name="Jia N."/>
            <person name="Wang J."/>
            <person name="Shi W."/>
            <person name="Du L."/>
            <person name="Sun Y."/>
            <person name="Zhan W."/>
            <person name="Jiang J."/>
            <person name="Wang Q."/>
            <person name="Zhang B."/>
            <person name="Ji P."/>
            <person name="Sakyi L.B."/>
            <person name="Cui X."/>
            <person name="Yuan T."/>
            <person name="Jiang B."/>
            <person name="Yang W."/>
            <person name="Lam T.T.-Y."/>
            <person name="Chang Q."/>
            <person name="Ding S."/>
            <person name="Wang X."/>
            <person name="Zhu J."/>
            <person name="Ruan X."/>
            <person name="Zhao L."/>
            <person name="Wei J."/>
            <person name="Que T."/>
            <person name="Du C."/>
            <person name="Cheng J."/>
            <person name="Dai P."/>
            <person name="Han X."/>
            <person name="Huang E."/>
            <person name="Gao Y."/>
            <person name="Liu J."/>
            <person name="Shao H."/>
            <person name="Ye R."/>
            <person name="Li L."/>
            <person name="Wei W."/>
            <person name="Wang X."/>
            <person name="Wang C."/>
            <person name="Huo Q."/>
            <person name="Li W."/>
            <person name="Guo W."/>
            <person name="Chen H."/>
            <person name="Chen S."/>
            <person name="Zhou L."/>
            <person name="Zhou L."/>
            <person name="Ni X."/>
            <person name="Tian J."/>
            <person name="Zhou Y."/>
            <person name="Sheng Y."/>
            <person name="Liu T."/>
            <person name="Pan Y."/>
            <person name="Xia L."/>
            <person name="Li J."/>
            <person name="Zhao F."/>
            <person name="Cao W."/>
        </authorList>
    </citation>
    <scope>NUCLEOTIDE SEQUENCE</scope>
    <source>
        <strain evidence="1">Rsan-2018</strain>
        <tissue evidence="1">Larvae</tissue>
    </source>
</reference>
<accession>A0A9D4T234</accession>
<reference evidence="1" key="1">
    <citation type="journal article" date="2020" name="Cell">
        <title>Large-Scale Comparative Analyses of Tick Genomes Elucidate Their Genetic Diversity and Vector Capacities.</title>
        <authorList>
            <consortium name="Tick Genome and Microbiome Consortium (TIGMIC)"/>
            <person name="Jia N."/>
            <person name="Wang J."/>
            <person name="Shi W."/>
            <person name="Du L."/>
            <person name="Sun Y."/>
            <person name="Zhan W."/>
            <person name="Jiang J.F."/>
            <person name="Wang Q."/>
            <person name="Zhang B."/>
            <person name="Ji P."/>
            <person name="Bell-Sakyi L."/>
            <person name="Cui X.M."/>
            <person name="Yuan T.T."/>
            <person name="Jiang B.G."/>
            <person name="Yang W.F."/>
            <person name="Lam T.T."/>
            <person name="Chang Q.C."/>
            <person name="Ding S.J."/>
            <person name="Wang X.J."/>
            <person name="Zhu J.G."/>
            <person name="Ruan X.D."/>
            <person name="Zhao L."/>
            <person name="Wei J.T."/>
            <person name="Ye R.Z."/>
            <person name="Que T.C."/>
            <person name="Du C.H."/>
            <person name="Zhou Y.H."/>
            <person name="Cheng J.X."/>
            <person name="Dai P.F."/>
            <person name="Guo W.B."/>
            <person name="Han X.H."/>
            <person name="Huang E.J."/>
            <person name="Li L.F."/>
            <person name="Wei W."/>
            <person name="Gao Y.C."/>
            <person name="Liu J.Z."/>
            <person name="Shao H.Z."/>
            <person name="Wang X."/>
            <person name="Wang C.C."/>
            <person name="Yang T.C."/>
            <person name="Huo Q.B."/>
            <person name="Li W."/>
            <person name="Chen H.Y."/>
            <person name="Chen S.E."/>
            <person name="Zhou L.G."/>
            <person name="Ni X.B."/>
            <person name="Tian J.H."/>
            <person name="Sheng Y."/>
            <person name="Liu T."/>
            <person name="Pan Y.S."/>
            <person name="Xia L.Y."/>
            <person name="Li J."/>
            <person name="Zhao F."/>
            <person name="Cao W.C."/>
        </authorList>
    </citation>
    <scope>NUCLEOTIDE SEQUENCE</scope>
    <source>
        <strain evidence="1">Rsan-2018</strain>
    </source>
</reference>
<protein>
    <submittedName>
        <fullName evidence="1">Uncharacterized protein</fullName>
    </submittedName>
</protein>
<dbReference type="EMBL" id="JABSTV010001249">
    <property type="protein sequence ID" value="KAH7963751.1"/>
    <property type="molecule type" value="Genomic_DNA"/>
</dbReference>
<comment type="caution">
    <text evidence="1">The sequence shown here is derived from an EMBL/GenBank/DDBJ whole genome shotgun (WGS) entry which is preliminary data.</text>
</comment>
<evidence type="ECO:0000313" key="2">
    <source>
        <dbReference type="Proteomes" id="UP000821837"/>
    </source>
</evidence>
<proteinExistence type="predicted"/>
<dbReference type="Proteomes" id="UP000821837">
    <property type="component" value="Chromosome 3"/>
</dbReference>
<evidence type="ECO:0000313" key="1">
    <source>
        <dbReference type="EMBL" id="KAH7963751.1"/>
    </source>
</evidence>